<name>A0A8J3TI13_9ACTN</name>
<dbReference type="EMBL" id="BOOO01000001">
    <property type="protein sequence ID" value="GII26619.1"/>
    <property type="molecule type" value="Genomic_DNA"/>
</dbReference>
<protein>
    <recommendedName>
        <fullName evidence="3">Cupin</fullName>
    </recommendedName>
</protein>
<sequence>MKYHDALDELRGGGVREWALGALDEVAGGLSGIAAVRHPLGFLCLPVERAGEYGVCVHIWSATARPAGNTTSQVHCHSWDLVSHVLYGQVHNVRAVVTDAGPDAGHRVFSVTSSPEGDVIRPTGRTVSCATGRIDIFGPGDTYTLQAGTFHSSVIPEGVETATVALGRNRPGLADLSLGPLDAPIHHIRREHCDARETVRAAELARRNLRTSNTLGG</sequence>
<keyword evidence="2" id="KW-1185">Reference proteome</keyword>
<dbReference type="Proteomes" id="UP000650628">
    <property type="component" value="Unassembled WGS sequence"/>
</dbReference>
<evidence type="ECO:0000313" key="1">
    <source>
        <dbReference type="EMBL" id="GII26619.1"/>
    </source>
</evidence>
<dbReference type="RefSeq" id="WP_203950732.1">
    <property type="nucleotide sequence ID" value="NZ_BOOO01000001.1"/>
</dbReference>
<gene>
    <name evidence="1" type="ORF">Pmi06nite_00610</name>
</gene>
<reference evidence="1 2" key="1">
    <citation type="submission" date="2021-01" db="EMBL/GenBank/DDBJ databases">
        <title>Whole genome shotgun sequence of Planotetraspora mira NBRC 15435.</title>
        <authorList>
            <person name="Komaki H."/>
            <person name="Tamura T."/>
        </authorList>
    </citation>
    <scope>NUCLEOTIDE SEQUENCE [LARGE SCALE GENOMIC DNA]</scope>
    <source>
        <strain evidence="1 2">NBRC 15435</strain>
    </source>
</reference>
<dbReference type="AlphaFoldDB" id="A0A8J3TI13"/>
<comment type="caution">
    <text evidence="1">The sequence shown here is derived from an EMBL/GenBank/DDBJ whole genome shotgun (WGS) entry which is preliminary data.</text>
</comment>
<evidence type="ECO:0008006" key="3">
    <source>
        <dbReference type="Google" id="ProtNLM"/>
    </source>
</evidence>
<evidence type="ECO:0000313" key="2">
    <source>
        <dbReference type="Proteomes" id="UP000650628"/>
    </source>
</evidence>
<proteinExistence type="predicted"/>
<accession>A0A8J3TI13</accession>
<organism evidence="1 2">
    <name type="scientific">Planotetraspora mira</name>
    <dbReference type="NCBI Taxonomy" id="58121"/>
    <lineage>
        <taxon>Bacteria</taxon>
        <taxon>Bacillati</taxon>
        <taxon>Actinomycetota</taxon>
        <taxon>Actinomycetes</taxon>
        <taxon>Streptosporangiales</taxon>
        <taxon>Streptosporangiaceae</taxon>
        <taxon>Planotetraspora</taxon>
    </lineage>
</organism>